<gene>
    <name evidence="2" type="ORF">COCSADRAFT_349568</name>
</gene>
<name>M2RNI7_COCSN</name>
<dbReference type="HOGENOM" id="CLU_481442_0_0_1"/>
<evidence type="ECO:0000313" key="2">
    <source>
        <dbReference type="EMBL" id="EMD68194.1"/>
    </source>
</evidence>
<dbReference type="RefSeq" id="XP_007695866.1">
    <property type="nucleotide sequence ID" value="XM_007697676.1"/>
</dbReference>
<feature type="region of interest" description="Disordered" evidence="1">
    <location>
        <begin position="483"/>
        <end position="526"/>
    </location>
</feature>
<sequence>MLPSESSTKKPRISGQTLAENNILFYSKVHDPHKLRRWVQPIRQLLIRRRTKIPCNIRYKLKHELENFHDLDENEYKIMTNTESFDSSVDRWDLQPNDEDFETAPPLMNLFGRADTVNLVVLKELKSCFDISQKFVKLRGDQAHEREWQNVLQEHIFTTYQNEDGGSDSFKESNMQLRWERHQETHWTEFKQSSPSGFRDGKSTLTYPVPDFTYGFPIIDTTDPIYTPYLTQRLTENFSLPTLHKLREAGVLSSPRKTLAQWNSSKPTRDQMRSLDLMCFPWAVVEVKSAAVDVSTERMCYCQAANASAAALSLREKLLLASKKNEPNPEALVIFSFTCVGTHVKLWLTYRPTKKKVVMRCIWATSLEISWGVFVLRMVLKNMHEWVNREVRPELSRWIEGARGCPKPRFFLSPDGDLVEQNKRAASQEPPSKPPTDSPVLRKSYSSQKDAAQYSQQTSRIIRSGAPSPTFSNFQSAFRGRVETNGVGCDNDDGRNDSGKDEEASEDSPDEGYYSSPKKNTKKKATPTLLCKHKHDISCKCGKKGCLIIDNEDLANGLSSLSLSDRKR</sequence>
<evidence type="ECO:0000313" key="3">
    <source>
        <dbReference type="Proteomes" id="UP000016934"/>
    </source>
</evidence>
<dbReference type="OrthoDB" id="5081713at2759"/>
<reference evidence="2 3" key="1">
    <citation type="journal article" date="2012" name="PLoS Pathog.">
        <title>Diverse lifestyles and strategies of plant pathogenesis encoded in the genomes of eighteen Dothideomycetes fungi.</title>
        <authorList>
            <person name="Ohm R.A."/>
            <person name="Feau N."/>
            <person name="Henrissat B."/>
            <person name="Schoch C.L."/>
            <person name="Horwitz B.A."/>
            <person name="Barry K.W."/>
            <person name="Condon B.J."/>
            <person name="Copeland A.C."/>
            <person name="Dhillon B."/>
            <person name="Glaser F."/>
            <person name="Hesse C.N."/>
            <person name="Kosti I."/>
            <person name="LaButti K."/>
            <person name="Lindquist E.A."/>
            <person name="Lucas S."/>
            <person name="Salamov A.A."/>
            <person name="Bradshaw R.E."/>
            <person name="Ciuffetti L."/>
            <person name="Hamelin R.C."/>
            <person name="Kema G.H.J."/>
            <person name="Lawrence C."/>
            <person name="Scott J.A."/>
            <person name="Spatafora J.W."/>
            <person name="Turgeon B.G."/>
            <person name="de Wit P.J.G.M."/>
            <person name="Zhong S."/>
            <person name="Goodwin S.B."/>
            <person name="Grigoriev I.V."/>
        </authorList>
    </citation>
    <scope>NUCLEOTIDE SEQUENCE [LARGE SCALE GENOMIC DNA]</scope>
    <source>
        <strain evidence="3">ND90Pr / ATCC 201652</strain>
    </source>
</reference>
<accession>M2RNI7</accession>
<organism evidence="2 3">
    <name type="scientific">Cochliobolus sativus (strain ND90Pr / ATCC 201652)</name>
    <name type="common">Common root rot and spot blotch fungus</name>
    <name type="synonym">Bipolaris sorokiniana</name>
    <dbReference type="NCBI Taxonomy" id="665912"/>
    <lineage>
        <taxon>Eukaryota</taxon>
        <taxon>Fungi</taxon>
        <taxon>Dikarya</taxon>
        <taxon>Ascomycota</taxon>
        <taxon>Pezizomycotina</taxon>
        <taxon>Dothideomycetes</taxon>
        <taxon>Pleosporomycetidae</taxon>
        <taxon>Pleosporales</taxon>
        <taxon>Pleosporineae</taxon>
        <taxon>Pleosporaceae</taxon>
        <taxon>Bipolaris</taxon>
    </lineage>
</organism>
<dbReference type="GeneID" id="19137966"/>
<dbReference type="OMA" id="QAHEREW"/>
<dbReference type="STRING" id="665912.M2RNI7"/>
<evidence type="ECO:0000256" key="1">
    <source>
        <dbReference type="SAM" id="MobiDB-lite"/>
    </source>
</evidence>
<dbReference type="EMBL" id="KB445638">
    <property type="protein sequence ID" value="EMD68194.1"/>
    <property type="molecule type" value="Genomic_DNA"/>
</dbReference>
<dbReference type="eggNOG" id="ENOG502SUM9">
    <property type="taxonomic scope" value="Eukaryota"/>
</dbReference>
<reference evidence="3" key="2">
    <citation type="journal article" date="2013" name="PLoS Genet.">
        <title>Comparative genome structure, secondary metabolite, and effector coding capacity across Cochliobolus pathogens.</title>
        <authorList>
            <person name="Condon B.J."/>
            <person name="Leng Y."/>
            <person name="Wu D."/>
            <person name="Bushley K.E."/>
            <person name="Ohm R.A."/>
            <person name="Otillar R."/>
            <person name="Martin J."/>
            <person name="Schackwitz W."/>
            <person name="Grimwood J."/>
            <person name="MohdZainudin N."/>
            <person name="Xue C."/>
            <person name="Wang R."/>
            <person name="Manning V.A."/>
            <person name="Dhillon B."/>
            <person name="Tu Z.J."/>
            <person name="Steffenson B.J."/>
            <person name="Salamov A."/>
            <person name="Sun H."/>
            <person name="Lowry S."/>
            <person name="LaButti K."/>
            <person name="Han J."/>
            <person name="Copeland A."/>
            <person name="Lindquist E."/>
            <person name="Barry K."/>
            <person name="Schmutz J."/>
            <person name="Baker S.E."/>
            <person name="Ciuffetti L.M."/>
            <person name="Grigoriev I.V."/>
            <person name="Zhong S."/>
            <person name="Turgeon B.G."/>
        </authorList>
    </citation>
    <scope>NUCLEOTIDE SEQUENCE [LARGE SCALE GENOMIC DNA]</scope>
    <source>
        <strain evidence="3">ND90Pr / ATCC 201652</strain>
    </source>
</reference>
<dbReference type="Proteomes" id="UP000016934">
    <property type="component" value="Unassembled WGS sequence"/>
</dbReference>
<dbReference type="AlphaFoldDB" id="M2RNI7"/>
<dbReference type="KEGG" id="bsc:COCSADRAFT_349568"/>
<feature type="region of interest" description="Disordered" evidence="1">
    <location>
        <begin position="421"/>
        <end position="468"/>
    </location>
</feature>
<keyword evidence="3" id="KW-1185">Reference proteome</keyword>
<protein>
    <submittedName>
        <fullName evidence="2">Uncharacterized protein</fullName>
    </submittedName>
</protein>
<feature type="compositionally biased region" description="Polar residues" evidence="1">
    <location>
        <begin position="444"/>
        <end position="468"/>
    </location>
</feature>
<feature type="compositionally biased region" description="Basic and acidic residues" evidence="1">
    <location>
        <begin position="492"/>
        <end position="502"/>
    </location>
</feature>
<proteinExistence type="predicted"/>